<feature type="transmembrane region" description="Helical" evidence="1">
    <location>
        <begin position="43"/>
        <end position="61"/>
    </location>
</feature>
<reference evidence="2 3" key="1">
    <citation type="submission" date="2024-11" db="EMBL/GenBank/DDBJ databases">
        <title>Chromosome-level genome assembly of the freshwater bivalve Anodonta woodiana.</title>
        <authorList>
            <person name="Chen X."/>
        </authorList>
    </citation>
    <scope>NUCLEOTIDE SEQUENCE [LARGE SCALE GENOMIC DNA]</scope>
    <source>
        <strain evidence="2">MN2024</strain>
        <tissue evidence="2">Gills</tissue>
    </source>
</reference>
<proteinExistence type="predicted"/>
<protein>
    <submittedName>
        <fullName evidence="2">Uncharacterized protein</fullName>
    </submittedName>
</protein>
<dbReference type="AlphaFoldDB" id="A0ABD3WWY9"/>
<gene>
    <name evidence="2" type="ORF">ACJMK2_034999</name>
</gene>
<dbReference type="EMBL" id="JBJQND010000005">
    <property type="protein sequence ID" value="KAL3877267.1"/>
    <property type="molecule type" value="Genomic_DNA"/>
</dbReference>
<keyword evidence="1" id="KW-0472">Membrane</keyword>
<name>A0ABD3WWY9_SINWO</name>
<dbReference type="Proteomes" id="UP001634394">
    <property type="component" value="Unassembled WGS sequence"/>
</dbReference>
<evidence type="ECO:0000313" key="2">
    <source>
        <dbReference type="EMBL" id="KAL3877267.1"/>
    </source>
</evidence>
<organism evidence="2 3">
    <name type="scientific">Sinanodonta woodiana</name>
    <name type="common">Chinese pond mussel</name>
    <name type="synonym">Anodonta woodiana</name>
    <dbReference type="NCBI Taxonomy" id="1069815"/>
    <lineage>
        <taxon>Eukaryota</taxon>
        <taxon>Metazoa</taxon>
        <taxon>Spiralia</taxon>
        <taxon>Lophotrochozoa</taxon>
        <taxon>Mollusca</taxon>
        <taxon>Bivalvia</taxon>
        <taxon>Autobranchia</taxon>
        <taxon>Heteroconchia</taxon>
        <taxon>Palaeoheterodonta</taxon>
        <taxon>Unionida</taxon>
        <taxon>Unionoidea</taxon>
        <taxon>Unionidae</taxon>
        <taxon>Unioninae</taxon>
        <taxon>Sinanodonta</taxon>
    </lineage>
</organism>
<keyword evidence="1" id="KW-0812">Transmembrane</keyword>
<comment type="caution">
    <text evidence="2">The sequence shown here is derived from an EMBL/GenBank/DDBJ whole genome shotgun (WGS) entry which is preliminary data.</text>
</comment>
<keyword evidence="3" id="KW-1185">Reference proteome</keyword>
<accession>A0ABD3WWY9</accession>
<sequence length="97" mass="11599">MASYNYKKYRKANLGNKLRFFLSDDSLQGFPIFRRFCVERPELVASFALLGFTVVAMAIIFPMKLREGPRQYHQRYKNYYTIVRDTDVEDPSKPWYN</sequence>
<dbReference type="EMBL" id="JBJQND010000005">
    <property type="protein sequence ID" value="KAL3877266.1"/>
    <property type="molecule type" value="Genomic_DNA"/>
</dbReference>
<keyword evidence="1" id="KW-1133">Transmembrane helix</keyword>
<evidence type="ECO:0000256" key="1">
    <source>
        <dbReference type="SAM" id="Phobius"/>
    </source>
</evidence>
<evidence type="ECO:0000313" key="3">
    <source>
        <dbReference type="Proteomes" id="UP001634394"/>
    </source>
</evidence>